<evidence type="ECO:0000313" key="8">
    <source>
        <dbReference type="Proteomes" id="UP001596230"/>
    </source>
</evidence>
<dbReference type="PROSITE" id="PS00523">
    <property type="entry name" value="SULFATASE_1"/>
    <property type="match status" value="1"/>
</dbReference>
<dbReference type="InterPro" id="IPR017850">
    <property type="entry name" value="Alkaline_phosphatase_core_sf"/>
</dbReference>
<feature type="signal peptide" evidence="5">
    <location>
        <begin position="1"/>
        <end position="22"/>
    </location>
</feature>
<feature type="domain" description="Sulfatase N-terminal" evidence="6">
    <location>
        <begin position="36"/>
        <end position="348"/>
    </location>
</feature>
<dbReference type="PANTHER" id="PTHR42693">
    <property type="entry name" value="ARYLSULFATASE FAMILY MEMBER"/>
    <property type="match status" value="1"/>
</dbReference>
<evidence type="ECO:0000256" key="3">
    <source>
        <dbReference type="ARBA" id="ARBA00022801"/>
    </source>
</evidence>
<evidence type="ECO:0000256" key="4">
    <source>
        <dbReference type="ARBA" id="ARBA00022837"/>
    </source>
</evidence>
<dbReference type="InterPro" id="IPR000917">
    <property type="entry name" value="Sulfatase_N"/>
</dbReference>
<dbReference type="InterPro" id="IPR024607">
    <property type="entry name" value="Sulfatase_CS"/>
</dbReference>
<protein>
    <submittedName>
        <fullName evidence="7">Sulfatase</fullName>
    </submittedName>
</protein>
<comment type="similarity">
    <text evidence="1">Belongs to the sulfatase family.</text>
</comment>
<dbReference type="RefSeq" id="WP_212713727.1">
    <property type="nucleotide sequence ID" value="NZ_JBHSUB010000004.1"/>
</dbReference>
<dbReference type="InterPro" id="IPR050738">
    <property type="entry name" value="Sulfatase"/>
</dbReference>
<keyword evidence="3" id="KW-0378">Hydrolase</keyword>
<evidence type="ECO:0000259" key="6">
    <source>
        <dbReference type="Pfam" id="PF00884"/>
    </source>
</evidence>
<feature type="chain" id="PRO_5045142643" evidence="5">
    <location>
        <begin position="23"/>
        <end position="580"/>
    </location>
</feature>
<dbReference type="PANTHER" id="PTHR42693:SF53">
    <property type="entry name" value="ENDO-4-O-SULFATASE"/>
    <property type="match status" value="1"/>
</dbReference>
<keyword evidence="2" id="KW-0479">Metal-binding</keyword>
<dbReference type="EMBL" id="JBHSUB010000004">
    <property type="protein sequence ID" value="MFC6377032.1"/>
    <property type="molecule type" value="Genomic_DNA"/>
</dbReference>
<gene>
    <name evidence="7" type="ORF">ACFP9W_02785</name>
</gene>
<evidence type="ECO:0000256" key="5">
    <source>
        <dbReference type="SAM" id="SignalP"/>
    </source>
</evidence>
<dbReference type="Gene3D" id="3.40.720.10">
    <property type="entry name" value="Alkaline Phosphatase, subunit A"/>
    <property type="match status" value="1"/>
</dbReference>
<proteinExistence type="inferred from homology"/>
<dbReference type="CDD" id="cd16027">
    <property type="entry name" value="SGSH"/>
    <property type="match status" value="1"/>
</dbReference>
<keyword evidence="8" id="KW-1185">Reference proteome</keyword>
<organism evidence="7 8">
    <name type="scientific">Tatumella terrea</name>
    <dbReference type="NCBI Taxonomy" id="419007"/>
    <lineage>
        <taxon>Bacteria</taxon>
        <taxon>Pseudomonadati</taxon>
        <taxon>Pseudomonadota</taxon>
        <taxon>Gammaproteobacteria</taxon>
        <taxon>Enterobacterales</taxon>
        <taxon>Erwiniaceae</taxon>
        <taxon>Tatumella</taxon>
    </lineage>
</organism>
<evidence type="ECO:0000256" key="1">
    <source>
        <dbReference type="ARBA" id="ARBA00008779"/>
    </source>
</evidence>
<keyword evidence="5" id="KW-0732">Signal</keyword>
<dbReference type="Pfam" id="PF00884">
    <property type="entry name" value="Sulfatase"/>
    <property type="match status" value="1"/>
</dbReference>
<reference evidence="8" key="1">
    <citation type="journal article" date="2019" name="Int. J. Syst. Evol. Microbiol.">
        <title>The Global Catalogue of Microorganisms (GCM) 10K type strain sequencing project: providing services to taxonomists for standard genome sequencing and annotation.</title>
        <authorList>
            <consortium name="The Broad Institute Genomics Platform"/>
            <consortium name="The Broad Institute Genome Sequencing Center for Infectious Disease"/>
            <person name="Wu L."/>
            <person name="Ma J."/>
        </authorList>
    </citation>
    <scope>NUCLEOTIDE SEQUENCE [LARGE SCALE GENOMIC DNA]</scope>
    <source>
        <strain evidence="8">CGMCC 1.18518</strain>
    </source>
</reference>
<dbReference type="Proteomes" id="UP001596230">
    <property type="component" value="Unassembled WGS sequence"/>
</dbReference>
<dbReference type="SUPFAM" id="SSF53649">
    <property type="entry name" value="Alkaline phosphatase-like"/>
    <property type="match status" value="1"/>
</dbReference>
<comment type="caution">
    <text evidence="7">The sequence shown here is derived from an EMBL/GenBank/DDBJ whole genome shotgun (WGS) entry which is preliminary data.</text>
</comment>
<sequence length="580" mass="65591">MMKPLLLSSMITGMLITPSVNAVNMPFQPQIRSDRPNIILIATEDMNARIGAFGDPVANTPNLDALAKESVRFTNAFTMAGVSAPSRAGLITGVFAHTLGLQHMRTATRPEGAYVGVPPSWIKGYPELLRRSGYFTYNDTKTDYQFTRGHADVGPFSLWSAHGDYGNMDDLRVPVAWRNYDLQGKPFFMNFNPQITHESALFTDNNTPKGFEYITKVWNELRSYYRYTPTDPAKVVIEPWLVDTPETRQELAQLYDNIQVMDQQVGHLVRSLKKDKLWDNTIVIFTADNGDGLPRKKREGYDSGTHVPMMIHIPARYRPAGWPADGSSDDRLISFEDLAPTLLGYAGVKVPDYMKGVDLSKDNAPRREYVYGSRGRMDNLKMRSLFVRDKNFQYVRNLDSTPGGASIPFRNALRSMHDLVNAQQNKQLNPAQQAWFAPRPAEEFYDLRKDPAQLKNVIADKAYSAEIARFRKAMDDWRDQGNDTNLIDEGQMVADLLDANGQQHVTLPPVAMQDEVNHKIYLSNRTENASIGYSWDGKTWQLYTGAITPRSDQSVLHFKAVRYGWQESPTEQWTPADGSL</sequence>
<name>A0ABW1VTH5_9GAMM</name>
<accession>A0ABW1VTH5</accession>
<evidence type="ECO:0000313" key="7">
    <source>
        <dbReference type="EMBL" id="MFC6377032.1"/>
    </source>
</evidence>
<keyword evidence="4" id="KW-0106">Calcium</keyword>
<evidence type="ECO:0000256" key="2">
    <source>
        <dbReference type="ARBA" id="ARBA00022723"/>
    </source>
</evidence>